<dbReference type="Proteomes" id="UP000623301">
    <property type="component" value="Unassembled WGS sequence"/>
</dbReference>
<protein>
    <submittedName>
        <fullName evidence="1">Uncharacterized protein</fullName>
    </submittedName>
</protein>
<dbReference type="RefSeq" id="WP_198842491.1">
    <property type="nucleotide sequence ID" value="NZ_JAEHFJ010000009.1"/>
</dbReference>
<evidence type="ECO:0000313" key="2">
    <source>
        <dbReference type="Proteomes" id="UP000623301"/>
    </source>
</evidence>
<sequence length="271" mass="30948">MKTVSKFIVLISSMIIVISCSNAQKKQKNYVSSKVALKIDTITEHFYLAEEIKFDSIASGLNFKAGKSYHTDKSKIEKQRLDLSIKYKNTLDTIAKNELLSAASEIFKNELLNTIIPHWYETVWDFNGHTSKPNQGTIACGYFVSTTLRDMGLHLNRYKLAQQGPENEAKSIAINSNALLNFSEDTISEQIKKLEDGVYFIGLDNHVGYLYINNSNSYFIHSNYIDGKVMIEYTLHSDAFNSHNYYISKITGNTLLIEKWLKKEEIKIETN</sequence>
<evidence type="ECO:0000313" key="1">
    <source>
        <dbReference type="EMBL" id="MBJ2175844.1"/>
    </source>
</evidence>
<reference evidence="1 2" key="1">
    <citation type="submission" date="2020-12" db="EMBL/GenBank/DDBJ databases">
        <title>Aureibaculum luteum sp. nov. and Aureibaculum flavum sp. nov., novel members of the family Flavobacteriaceae isolated from Antarctic intertidal sediments.</title>
        <authorList>
            <person name="He X."/>
            <person name="Zhang X."/>
        </authorList>
    </citation>
    <scope>NUCLEOTIDE SEQUENCE [LARGE SCALE GENOMIC DNA]</scope>
    <source>
        <strain evidence="1 2">A20</strain>
    </source>
</reference>
<keyword evidence="2" id="KW-1185">Reference proteome</keyword>
<organism evidence="1 2">
    <name type="scientific">Aureibaculum flavum</name>
    <dbReference type="NCBI Taxonomy" id="2795986"/>
    <lineage>
        <taxon>Bacteria</taxon>
        <taxon>Pseudomonadati</taxon>
        <taxon>Bacteroidota</taxon>
        <taxon>Flavobacteriia</taxon>
        <taxon>Flavobacteriales</taxon>
        <taxon>Flavobacteriaceae</taxon>
        <taxon>Aureibaculum</taxon>
    </lineage>
</organism>
<dbReference type="PROSITE" id="PS51257">
    <property type="entry name" value="PROKAR_LIPOPROTEIN"/>
    <property type="match status" value="1"/>
</dbReference>
<name>A0ABS0WV35_9FLAO</name>
<dbReference type="EMBL" id="JAEHFJ010000009">
    <property type="protein sequence ID" value="MBJ2175844.1"/>
    <property type="molecule type" value="Genomic_DNA"/>
</dbReference>
<accession>A0ABS0WV35</accession>
<proteinExistence type="predicted"/>
<gene>
    <name evidence="1" type="ORF">JBL43_16440</name>
</gene>
<comment type="caution">
    <text evidence="1">The sequence shown here is derived from an EMBL/GenBank/DDBJ whole genome shotgun (WGS) entry which is preliminary data.</text>
</comment>